<reference evidence="3" key="1">
    <citation type="journal article" date="2014" name="PLoS ONE">
        <title>Transcriptome-Based Identification of ABC Transporters in the Western Tarnished Plant Bug Lygus hesperus.</title>
        <authorList>
            <person name="Hull J.J."/>
            <person name="Chaney K."/>
            <person name="Geib S.M."/>
            <person name="Fabrick J.A."/>
            <person name="Brent C.S."/>
            <person name="Walsh D."/>
            <person name="Lavine L.C."/>
        </authorList>
    </citation>
    <scope>NUCLEOTIDE SEQUENCE</scope>
</reference>
<dbReference type="PANTHER" id="PTHR12151">
    <property type="entry name" value="ELECTRON TRANSPORT PROTIN SCO1/SENC FAMILY MEMBER"/>
    <property type="match status" value="1"/>
</dbReference>
<evidence type="ECO:0000313" key="7">
    <source>
        <dbReference type="EMBL" id="JAQ17281.1"/>
    </source>
</evidence>
<evidence type="ECO:0000313" key="5">
    <source>
        <dbReference type="EMBL" id="JAG27484.1"/>
    </source>
</evidence>
<dbReference type="GO" id="GO:0046872">
    <property type="term" value="F:metal ion binding"/>
    <property type="evidence" value="ECO:0007669"/>
    <property type="project" value="UniProtKB-KW"/>
</dbReference>
<dbReference type="SUPFAM" id="SSF52833">
    <property type="entry name" value="Thioredoxin-like"/>
    <property type="match status" value="1"/>
</dbReference>
<dbReference type="InterPro" id="IPR036249">
    <property type="entry name" value="Thioredoxin-like_sf"/>
</dbReference>
<comment type="similarity">
    <text evidence="1">Belongs to the SCO1/2 family.</text>
</comment>
<name>A0A0A9Y0X4_LYGHE</name>
<keyword evidence="2" id="KW-0479">Metal-binding</keyword>
<dbReference type="EMBL" id="GDHC01001348">
    <property type="protein sequence ID" value="JAQ17281.1"/>
    <property type="molecule type" value="Transcribed_RNA"/>
</dbReference>
<proteinExistence type="inferred from homology"/>
<gene>
    <name evidence="7" type="primary">Sco1_2</name>
    <name evidence="6" type="ORF">CM83_7590</name>
    <name evidence="5" type="ORF">CM83_7592</name>
    <name evidence="4" type="ORF">CM83_7594</name>
    <name evidence="3" type="ORF">CM83_7595</name>
    <name evidence="7" type="ORF">g.20307</name>
</gene>
<dbReference type="AlphaFoldDB" id="A0A0A9Y0X4"/>
<evidence type="ECO:0000313" key="4">
    <source>
        <dbReference type="EMBL" id="JAG27481.1"/>
    </source>
</evidence>
<dbReference type="GO" id="GO:0005739">
    <property type="term" value="C:mitochondrion"/>
    <property type="evidence" value="ECO:0007669"/>
    <property type="project" value="GOC"/>
</dbReference>
<evidence type="ECO:0000313" key="3">
    <source>
        <dbReference type="EMBL" id="JAG25834.1"/>
    </source>
</evidence>
<dbReference type="InterPro" id="IPR003782">
    <property type="entry name" value="SCO1/SenC"/>
</dbReference>
<dbReference type="PANTHER" id="PTHR12151:SF5">
    <property type="entry name" value="AT19154P"/>
    <property type="match status" value="1"/>
</dbReference>
<dbReference type="CDD" id="cd02968">
    <property type="entry name" value="SCO"/>
    <property type="match status" value="1"/>
</dbReference>
<evidence type="ECO:0000256" key="2">
    <source>
        <dbReference type="PIRSR" id="PIRSR603782-1"/>
    </source>
</evidence>
<organism evidence="3">
    <name type="scientific">Lygus hesperus</name>
    <name type="common">Western plant bug</name>
    <dbReference type="NCBI Taxonomy" id="30085"/>
    <lineage>
        <taxon>Eukaryota</taxon>
        <taxon>Metazoa</taxon>
        <taxon>Ecdysozoa</taxon>
        <taxon>Arthropoda</taxon>
        <taxon>Hexapoda</taxon>
        <taxon>Insecta</taxon>
        <taxon>Pterygota</taxon>
        <taxon>Neoptera</taxon>
        <taxon>Paraneoptera</taxon>
        <taxon>Hemiptera</taxon>
        <taxon>Heteroptera</taxon>
        <taxon>Panheteroptera</taxon>
        <taxon>Cimicomorpha</taxon>
        <taxon>Miridae</taxon>
        <taxon>Mirini</taxon>
        <taxon>Lygus</taxon>
    </lineage>
</organism>
<protein>
    <submittedName>
        <fullName evidence="7">Protein SCO1, mitochondrial</fullName>
    </submittedName>
</protein>
<dbReference type="GO" id="GO:0033617">
    <property type="term" value="P:mitochondrial respiratory chain complex IV assembly"/>
    <property type="evidence" value="ECO:0007669"/>
    <property type="project" value="TreeGrafter"/>
</dbReference>
<dbReference type="EMBL" id="GBHO01016115">
    <property type="protein sequence ID" value="JAG27489.1"/>
    <property type="molecule type" value="Transcribed_RNA"/>
</dbReference>
<accession>A0A0A9Y0X4</accession>
<evidence type="ECO:0000256" key="1">
    <source>
        <dbReference type="ARBA" id="ARBA00010996"/>
    </source>
</evidence>
<keyword evidence="2" id="KW-0186">Copper</keyword>
<dbReference type="EMBL" id="GBHO01016123">
    <property type="protein sequence ID" value="JAG27481.1"/>
    <property type="molecule type" value="Transcribed_RNA"/>
</dbReference>
<dbReference type="EMBL" id="GBHO01016120">
    <property type="protein sequence ID" value="JAG27484.1"/>
    <property type="molecule type" value="Transcribed_RNA"/>
</dbReference>
<evidence type="ECO:0000313" key="6">
    <source>
        <dbReference type="EMBL" id="JAG27489.1"/>
    </source>
</evidence>
<reference evidence="7" key="3">
    <citation type="journal article" date="2016" name="Gigascience">
        <title>De novo construction of an expanded transcriptome assembly for the western tarnished plant bug, Lygus hesperus.</title>
        <authorList>
            <person name="Tassone E.E."/>
            <person name="Geib S.M."/>
            <person name="Hall B."/>
            <person name="Fabrick J.A."/>
            <person name="Brent C.S."/>
            <person name="Hull J.J."/>
        </authorList>
    </citation>
    <scope>NUCLEOTIDE SEQUENCE</scope>
</reference>
<dbReference type="Gene3D" id="3.40.30.10">
    <property type="entry name" value="Glutaredoxin"/>
    <property type="match status" value="1"/>
</dbReference>
<sequence>MCKALQIVKKTNPGYYELIVPIFITVDTRRDTPEKLQEYAKHFTPNMVWLTGCEDNIAKVAKKYRVHYTVPDDIEGDEPYNVDHSIFFYFMDRNTEFLDFYGQNASAQEMAASLVDKINTDMGRMDM</sequence>
<reference evidence="3" key="2">
    <citation type="submission" date="2014-07" db="EMBL/GenBank/DDBJ databases">
        <authorList>
            <person name="Hull J."/>
        </authorList>
    </citation>
    <scope>NUCLEOTIDE SEQUENCE</scope>
</reference>
<dbReference type="EMBL" id="GBHO01017770">
    <property type="protein sequence ID" value="JAG25834.1"/>
    <property type="molecule type" value="Transcribed_RNA"/>
</dbReference>
<feature type="binding site" evidence="2">
    <location>
        <position position="84"/>
    </location>
    <ligand>
        <name>Cu cation</name>
        <dbReference type="ChEBI" id="CHEBI:23378"/>
    </ligand>
</feature>
<dbReference type="Pfam" id="PF02630">
    <property type="entry name" value="SCO1-SenC"/>
    <property type="match status" value="1"/>
</dbReference>